<feature type="compositionally biased region" description="Basic and acidic residues" evidence="1">
    <location>
        <begin position="91"/>
        <end position="102"/>
    </location>
</feature>
<dbReference type="OrthoDB" id="2538319at2759"/>
<evidence type="ECO:0000313" key="2">
    <source>
        <dbReference type="EMBL" id="KLT45943.1"/>
    </source>
</evidence>
<dbReference type="STRING" id="879819.A0A0J0XY29"/>
<dbReference type="EMBL" id="KQ087179">
    <property type="protein sequence ID" value="KLT45943.1"/>
    <property type="molecule type" value="Genomic_DNA"/>
</dbReference>
<dbReference type="PANTHER" id="PTHR20923">
    <property type="entry name" value="BAT4 PROTEIN-RELATED"/>
    <property type="match status" value="1"/>
</dbReference>
<keyword evidence="3" id="KW-1185">Reference proteome</keyword>
<evidence type="ECO:0000313" key="3">
    <source>
        <dbReference type="Proteomes" id="UP000053611"/>
    </source>
</evidence>
<gene>
    <name evidence="2" type="ORF">CC85DRAFT_282080</name>
</gene>
<proteinExistence type="predicted"/>
<feature type="compositionally biased region" description="Low complexity" evidence="1">
    <location>
        <begin position="119"/>
        <end position="128"/>
    </location>
</feature>
<dbReference type="InterPro" id="IPR039146">
    <property type="entry name" value="GPANK1"/>
</dbReference>
<name>A0A0J0XY29_9TREE</name>
<feature type="compositionally biased region" description="Basic and acidic residues" evidence="1">
    <location>
        <begin position="327"/>
        <end position="374"/>
    </location>
</feature>
<feature type="region of interest" description="Disordered" evidence="1">
    <location>
        <begin position="267"/>
        <end position="305"/>
    </location>
</feature>
<evidence type="ECO:0008006" key="4">
    <source>
        <dbReference type="Google" id="ProtNLM"/>
    </source>
</evidence>
<dbReference type="AlphaFoldDB" id="A0A0J0XY29"/>
<feature type="region of interest" description="Disordered" evidence="1">
    <location>
        <begin position="119"/>
        <end position="169"/>
    </location>
</feature>
<sequence>MEEDGGSLPGASRRGLGFFAPAVTIRSHTPSSWQDAGPAPRDWALWKEWNINPAGHGGRKGPPVFVLAESSYDDLGRSVTDGYQVDVEEGEKEKDREGKEDGASVADWYRSLASASVSKAASTASASPSPAPIDHPRQSATASAPASTPYSATSTSAPPSSISSPTTAPIRVHRSEWFIRRALVSAAKESPQPPPPPPTSSSIGSMLKIDTAKPAPPPIPRYALGPENVGFSRLAALGWGGGGLGRPEGWTEEDELRARERARLGRLAEDRPRSAPPEASGIVDLTGDSDEEWDEEEAIKHGPGRTMPIATALKFNRLGLGRVAADKRVSHSHAEIERARLRGAGNRHDGKSEPTKKAKVKWAERDRRDREHRARIAAALR</sequence>
<feature type="region of interest" description="Disordered" evidence="1">
    <location>
        <begin position="183"/>
        <end position="221"/>
    </location>
</feature>
<dbReference type="PANTHER" id="PTHR20923:SF1">
    <property type="entry name" value="G PATCH DOMAIN AND ANKYRIN REPEAT-CONTAINING PROTEIN 1"/>
    <property type="match status" value="1"/>
</dbReference>
<feature type="compositionally biased region" description="Low complexity" evidence="1">
    <location>
        <begin position="139"/>
        <end position="169"/>
    </location>
</feature>
<feature type="region of interest" description="Disordered" evidence="1">
    <location>
        <begin position="76"/>
        <end position="105"/>
    </location>
</feature>
<dbReference type="RefSeq" id="XP_018282434.1">
    <property type="nucleotide sequence ID" value="XM_018421849.1"/>
</dbReference>
<feature type="compositionally biased region" description="Acidic residues" evidence="1">
    <location>
        <begin position="287"/>
        <end position="297"/>
    </location>
</feature>
<accession>A0A0J0XY29</accession>
<protein>
    <recommendedName>
        <fullName evidence="4">G-patch domain-containing protein</fullName>
    </recommendedName>
</protein>
<reference evidence="2 3" key="1">
    <citation type="submission" date="2015-03" db="EMBL/GenBank/DDBJ databases">
        <title>Genomics and transcriptomics of the oil-accumulating basidiomycete yeast T. oleaginosus allow insights into substrate utilization and the diverse evolutionary trajectories of mating systems in fungi.</title>
        <authorList>
            <consortium name="DOE Joint Genome Institute"/>
            <person name="Kourist R."/>
            <person name="Kracht O."/>
            <person name="Bracharz F."/>
            <person name="Lipzen A."/>
            <person name="Nolan M."/>
            <person name="Ohm R."/>
            <person name="Grigoriev I."/>
            <person name="Sun S."/>
            <person name="Heitman J."/>
            <person name="Bruck T."/>
            <person name="Nowrousian M."/>
        </authorList>
    </citation>
    <scope>NUCLEOTIDE SEQUENCE [LARGE SCALE GENOMIC DNA]</scope>
    <source>
        <strain evidence="2 3">IBC0246</strain>
    </source>
</reference>
<feature type="region of interest" description="Disordered" evidence="1">
    <location>
        <begin position="327"/>
        <end position="381"/>
    </location>
</feature>
<dbReference type="GeneID" id="28982452"/>
<evidence type="ECO:0000256" key="1">
    <source>
        <dbReference type="SAM" id="MobiDB-lite"/>
    </source>
</evidence>
<organism evidence="2 3">
    <name type="scientific">Cutaneotrichosporon oleaginosum</name>
    <dbReference type="NCBI Taxonomy" id="879819"/>
    <lineage>
        <taxon>Eukaryota</taxon>
        <taxon>Fungi</taxon>
        <taxon>Dikarya</taxon>
        <taxon>Basidiomycota</taxon>
        <taxon>Agaricomycotina</taxon>
        <taxon>Tremellomycetes</taxon>
        <taxon>Trichosporonales</taxon>
        <taxon>Trichosporonaceae</taxon>
        <taxon>Cutaneotrichosporon</taxon>
    </lineage>
</organism>
<dbReference type="Proteomes" id="UP000053611">
    <property type="component" value="Unassembled WGS sequence"/>
</dbReference>